<dbReference type="EMBL" id="PDJK01000002">
    <property type="protein sequence ID" value="PFG48134.1"/>
    <property type="molecule type" value="Genomic_DNA"/>
</dbReference>
<dbReference type="Proteomes" id="UP000243542">
    <property type="component" value="Unassembled WGS sequence"/>
</dbReference>
<comment type="caution">
    <text evidence="2">The sequence shown here is derived from an EMBL/GenBank/DDBJ whole genome shotgun (WGS) entry which is preliminary data.</text>
</comment>
<name>A0A2A9F9V8_9PSEU</name>
<feature type="transmembrane region" description="Helical" evidence="1">
    <location>
        <begin position="21"/>
        <end position="41"/>
    </location>
</feature>
<accession>A0A2A9F9V8</accession>
<dbReference type="AlphaFoldDB" id="A0A2A9F9V8"/>
<proteinExistence type="predicted"/>
<gene>
    <name evidence="2" type="ORF">ATK36_3208</name>
</gene>
<protein>
    <submittedName>
        <fullName evidence="2">Uncharacterized protein</fullName>
    </submittedName>
</protein>
<dbReference type="RefSeq" id="WP_098512223.1">
    <property type="nucleotide sequence ID" value="NZ_JBIAKZ010000002.1"/>
</dbReference>
<evidence type="ECO:0000313" key="2">
    <source>
        <dbReference type="EMBL" id="PFG48134.1"/>
    </source>
</evidence>
<keyword evidence="1" id="KW-0472">Membrane</keyword>
<keyword evidence="3" id="KW-1185">Reference proteome</keyword>
<organism evidence="2 3">
    <name type="scientific">Amycolatopsis sulphurea</name>
    <dbReference type="NCBI Taxonomy" id="76022"/>
    <lineage>
        <taxon>Bacteria</taxon>
        <taxon>Bacillati</taxon>
        <taxon>Actinomycetota</taxon>
        <taxon>Actinomycetes</taxon>
        <taxon>Pseudonocardiales</taxon>
        <taxon>Pseudonocardiaceae</taxon>
        <taxon>Amycolatopsis</taxon>
    </lineage>
</organism>
<keyword evidence="1" id="KW-0812">Transmembrane</keyword>
<sequence length="63" mass="6966">MHDKSDGHMIPALDRAGRIAWPDLFLSLGTIVVLVVLGFSAPSRIHPLFYFGLRCRQSRCGGL</sequence>
<evidence type="ECO:0000256" key="1">
    <source>
        <dbReference type="SAM" id="Phobius"/>
    </source>
</evidence>
<reference evidence="2 3" key="1">
    <citation type="submission" date="2017-10" db="EMBL/GenBank/DDBJ databases">
        <title>Sequencing the genomes of 1000 actinobacteria strains.</title>
        <authorList>
            <person name="Klenk H.-P."/>
        </authorList>
    </citation>
    <scope>NUCLEOTIDE SEQUENCE [LARGE SCALE GENOMIC DNA]</scope>
    <source>
        <strain evidence="2 3">DSM 46092</strain>
    </source>
</reference>
<keyword evidence="1" id="KW-1133">Transmembrane helix</keyword>
<evidence type="ECO:0000313" key="3">
    <source>
        <dbReference type="Proteomes" id="UP000243542"/>
    </source>
</evidence>